<protein>
    <submittedName>
        <fullName evidence="1">Amidophosphoribosyltransferase</fullName>
    </submittedName>
</protein>
<dbReference type="SUPFAM" id="SSF53271">
    <property type="entry name" value="PRTase-like"/>
    <property type="match status" value="1"/>
</dbReference>
<comment type="caution">
    <text evidence="1">The sequence shown here is derived from an EMBL/GenBank/DDBJ whole genome shotgun (WGS) entry which is preliminary data.</text>
</comment>
<organism evidence="1 2">
    <name type="scientific">Corynebacterium guangdongense</name>
    <dbReference type="NCBI Taxonomy" id="1783348"/>
    <lineage>
        <taxon>Bacteria</taxon>
        <taxon>Bacillati</taxon>
        <taxon>Actinomycetota</taxon>
        <taxon>Actinomycetes</taxon>
        <taxon>Mycobacteriales</taxon>
        <taxon>Corynebacteriaceae</taxon>
        <taxon>Corynebacterium</taxon>
    </lineage>
</organism>
<name>A0ABU1ZV85_9CORY</name>
<dbReference type="Gene3D" id="3.40.50.2020">
    <property type="match status" value="1"/>
</dbReference>
<dbReference type="PANTHER" id="PTHR47505">
    <property type="entry name" value="DNA UTILIZATION PROTEIN YHGH"/>
    <property type="match status" value="1"/>
</dbReference>
<keyword evidence="2" id="KW-1185">Reference proteome</keyword>
<accession>A0ABU1ZV85</accession>
<reference evidence="1" key="1">
    <citation type="submission" date="2023-07" db="EMBL/GenBank/DDBJ databases">
        <title>Sequencing the genomes of 1000 actinobacteria strains.</title>
        <authorList>
            <person name="Klenk H.-P."/>
        </authorList>
    </citation>
    <scope>NUCLEOTIDE SEQUENCE</scope>
    <source>
        <strain evidence="1">DSM 107476</strain>
    </source>
</reference>
<dbReference type="PANTHER" id="PTHR47505:SF1">
    <property type="entry name" value="DNA UTILIZATION PROTEIN YHGH"/>
    <property type="match status" value="1"/>
</dbReference>
<proteinExistence type="predicted"/>
<sequence length="167" mass="17295">MPVYALAPYAGAHRSLILAMKERRNTAVRRHVGAVLGAALTHLGARGELPPTFVLVPAPTRRRSARLRGGDPVEQICRASGVATVAALRLAPRVADQSELGAEERLRNLAGAVRLVDAGVDELRSRPAAPAVLVDDVVTTGATLTTSAQRLIAAGVTVAAAVVICSA</sequence>
<evidence type="ECO:0000313" key="2">
    <source>
        <dbReference type="Proteomes" id="UP001180840"/>
    </source>
</evidence>
<dbReference type="InterPro" id="IPR029057">
    <property type="entry name" value="PRTase-like"/>
</dbReference>
<evidence type="ECO:0000313" key="1">
    <source>
        <dbReference type="EMBL" id="MDR7328700.1"/>
    </source>
</evidence>
<dbReference type="Proteomes" id="UP001180840">
    <property type="component" value="Unassembled WGS sequence"/>
</dbReference>
<dbReference type="RefSeq" id="WP_290197702.1">
    <property type="nucleotide sequence ID" value="NZ_CP047654.1"/>
</dbReference>
<dbReference type="InterPro" id="IPR051910">
    <property type="entry name" value="ComF/GntX_DNA_util-trans"/>
</dbReference>
<dbReference type="EMBL" id="JAVDXZ010000001">
    <property type="protein sequence ID" value="MDR7328700.1"/>
    <property type="molecule type" value="Genomic_DNA"/>
</dbReference>
<gene>
    <name evidence="1" type="ORF">J2S39_000376</name>
</gene>